<evidence type="ECO:0000313" key="7">
    <source>
        <dbReference type="EMBL" id="QYR54009.1"/>
    </source>
</evidence>
<feature type="transmembrane region" description="Helical" evidence="6">
    <location>
        <begin position="295"/>
        <end position="326"/>
    </location>
</feature>
<keyword evidence="4 6" id="KW-1133">Transmembrane helix</keyword>
<proteinExistence type="inferred from homology"/>
<feature type="transmembrane region" description="Helical" evidence="6">
    <location>
        <begin position="197"/>
        <end position="219"/>
    </location>
</feature>
<evidence type="ECO:0000256" key="5">
    <source>
        <dbReference type="ARBA" id="ARBA00023136"/>
    </source>
</evidence>
<protein>
    <submittedName>
        <fullName evidence="7">AI-2E family transporter</fullName>
    </submittedName>
</protein>
<feature type="transmembrane region" description="Helical" evidence="6">
    <location>
        <begin position="46"/>
        <end position="72"/>
    </location>
</feature>
<dbReference type="Pfam" id="PF01594">
    <property type="entry name" value="AI-2E_transport"/>
    <property type="match status" value="1"/>
</dbReference>
<evidence type="ECO:0000256" key="4">
    <source>
        <dbReference type="ARBA" id="ARBA00022989"/>
    </source>
</evidence>
<feature type="transmembrane region" description="Helical" evidence="6">
    <location>
        <begin position="145"/>
        <end position="163"/>
    </location>
</feature>
<organism evidence="7 8">
    <name type="scientific">Lysobacter soyae</name>
    <dbReference type="NCBI Taxonomy" id="2764185"/>
    <lineage>
        <taxon>Bacteria</taxon>
        <taxon>Pseudomonadati</taxon>
        <taxon>Pseudomonadota</taxon>
        <taxon>Gammaproteobacteria</taxon>
        <taxon>Lysobacterales</taxon>
        <taxon>Lysobacteraceae</taxon>
        <taxon>Lysobacter</taxon>
    </lineage>
</organism>
<dbReference type="PANTHER" id="PTHR21716:SF16">
    <property type="entry name" value="BLL1467 PROTEIN"/>
    <property type="match status" value="1"/>
</dbReference>
<evidence type="ECO:0000256" key="2">
    <source>
        <dbReference type="ARBA" id="ARBA00009773"/>
    </source>
</evidence>
<dbReference type="PANTHER" id="PTHR21716">
    <property type="entry name" value="TRANSMEMBRANE PROTEIN"/>
    <property type="match status" value="1"/>
</dbReference>
<evidence type="ECO:0000313" key="8">
    <source>
        <dbReference type="Proteomes" id="UP000824755"/>
    </source>
</evidence>
<comment type="subcellular location">
    <subcellularLocation>
        <location evidence="1">Membrane</location>
        <topology evidence="1">Multi-pass membrane protein</topology>
    </subcellularLocation>
</comment>
<feature type="transmembrane region" description="Helical" evidence="6">
    <location>
        <begin position="6"/>
        <end position="34"/>
    </location>
</feature>
<dbReference type="InterPro" id="IPR002549">
    <property type="entry name" value="AI-2E-like"/>
</dbReference>
<name>A0ABX8WT71_9GAMM</name>
<dbReference type="EMBL" id="CP080544">
    <property type="protein sequence ID" value="QYR54009.1"/>
    <property type="molecule type" value="Genomic_DNA"/>
</dbReference>
<evidence type="ECO:0000256" key="3">
    <source>
        <dbReference type="ARBA" id="ARBA00022692"/>
    </source>
</evidence>
<evidence type="ECO:0000256" key="6">
    <source>
        <dbReference type="SAM" id="Phobius"/>
    </source>
</evidence>
<sequence>MAVLVLATIAVGAVAWLAQSVILPVLLAIFLSLIGNPIIRALRKLYLPRALAAILVVAGGLTLTGVLVAQLIEPAKEWAHDVPKQVSKLTPKIKTLIKPVQDANRVAENIAQAAGSTATTAQKPMVVKATSEEDKVISLATTPKHLTQVFSVILLTLFFMIFGENLQRHAIDLLPGWRRKKLTVEILQAIEREMSRYVLTISAINLAMGFAIALGLYFIAGMNLQETLLWGTMAALLNFAPYLGPAIGVLVMLVVGFVQEDQLWPALLPAGIYLALHTLEGQIVTPLILGKRLAISPLILMVALLVFGSGWGIVGLLLAVPLLACVKIVLSKIEGMEGWARLLE</sequence>
<accession>A0ABX8WT71</accession>
<keyword evidence="8" id="KW-1185">Reference proteome</keyword>
<keyword evidence="3 6" id="KW-0812">Transmembrane</keyword>
<evidence type="ECO:0000256" key="1">
    <source>
        <dbReference type="ARBA" id="ARBA00004141"/>
    </source>
</evidence>
<feature type="transmembrane region" description="Helical" evidence="6">
    <location>
        <begin position="270"/>
        <end position="289"/>
    </location>
</feature>
<dbReference type="Proteomes" id="UP000824755">
    <property type="component" value="Chromosome"/>
</dbReference>
<gene>
    <name evidence="7" type="ORF">H8L67_09715</name>
</gene>
<reference evidence="7 8" key="1">
    <citation type="submission" date="2021-08" db="EMBL/GenBank/DDBJ databases">
        <title>Lysobacter sp. strain CJ11 Genome sequencing and assembly.</title>
        <authorList>
            <person name="Kim I."/>
        </authorList>
    </citation>
    <scope>NUCLEOTIDE SEQUENCE [LARGE SCALE GENOMIC DNA]</scope>
    <source>
        <strain evidence="7 8">CJ11</strain>
    </source>
</reference>
<feature type="transmembrane region" description="Helical" evidence="6">
    <location>
        <begin position="239"/>
        <end position="258"/>
    </location>
</feature>
<keyword evidence="5 6" id="KW-0472">Membrane</keyword>
<comment type="similarity">
    <text evidence="2">Belongs to the autoinducer-2 exporter (AI-2E) (TC 2.A.86) family.</text>
</comment>